<feature type="compositionally biased region" description="Basic and acidic residues" evidence="8">
    <location>
        <begin position="1538"/>
        <end position="1549"/>
    </location>
</feature>
<keyword evidence="4 7" id="KW-0378">Hydrolase</keyword>
<dbReference type="RefSeq" id="XP_038776982.1">
    <property type="nucleotide sequence ID" value="XM_038921054.1"/>
</dbReference>
<dbReference type="KEGG" id="bnn:FOA43_000727"/>
<dbReference type="InterPro" id="IPR016555">
    <property type="entry name" value="PLipase_D_euk"/>
</dbReference>
<dbReference type="CDD" id="cd09141">
    <property type="entry name" value="PLDc_vPLD1_2_yPLD_like_2"/>
    <property type="match status" value="1"/>
</dbReference>
<dbReference type="PANTHER" id="PTHR18896:SF76">
    <property type="entry name" value="PHOSPHOLIPASE"/>
    <property type="match status" value="1"/>
</dbReference>
<dbReference type="GO" id="GO:0006654">
    <property type="term" value="P:phosphatidic acid biosynthetic process"/>
    <property type="evidence" value="ECO:0007669"/>
    <property type="project" value="InterPro"/>
</dbReference>
<evidence type="ECO:0000256" key="6">
    <source>
        <dbReference type="ARBA" id="ARBA00023098"/>
    </source>
</evidence>
<dbReference type="Proteomes" id="UP000662931">
    <property type="component" value="Chromosome 1"/>
</dbReference>
<feature type="compositionally biased region" description="Polar residues" evidence="8">
    <location>
        <begin position="17"/>
        <end position="35"/>
    </location>
</feature>
<comment type="catalytic activity">
    <reaction evidence="1 7">
        <text>a 1,2-diacyl-sn-glycero-3-phosphocholine + H2O = a 1,2-diacyl-sn-glycero-3-phosphate + choline + H(+)</text>
        <dbReference type="Rhea" id="RHEA:14445"/>
        <dbReference type="ChEBI" id="CHEBI:15354"/>
        <dbReference type="ChEBI" id="CHEBI:15377"/>
        <dbReference type="ChEBI" id="CHEBI:15378"/>
        <dbReference type="ChEBI" id="CHEBI:57643"/>
        <dbReference type="ChEBI" id="CHEBI:58608"/>
        <dbReference type="EC" id="3.1.4.4"/>
    </reaction>
</comment>
<dbReference type="InterPro" id="IPR001849">
    <property type="entry name" value="PH_domain"/>
</dbReference>
<dbReference type="GO" id="GO:0035556">
    <property type="term" value="P:intracellular signal transduction"/>
    <property type="evidence" value="ECO:0007669"/>
    <property type="project" value="InterPro"/>
</dbReference>
<evidence type="ECO:0000259" key="10">
    <source>
        <dbReference type="PROSITE" id="PS50035"/>
    </source>
</evidence>
<evidence type="ECO:0000256" key="5">
    <source>
        <dbReference type="ARBA" id="ARBA00022963"/>
    </source>
</evidence>
<evidence type="ECO:0000256" key="7">
    <source>
        <dbReference type="PIRNR" id="PIRNR009376"/>
    </source>
</evidence>
<keyword evidence="6" id="KW-0443">Lipid metabolism</keyword>
<feature type="compositionally biased region" description="Polar residues" evidence="8">
    <location>
        <begin position="1516"/>
        <end position="1533"/>
    </location>
</feature>
<feature type="region of interest" description="Disordered" evidence="8">
    <location>
        <begin position="336"/>
        <end position="388"/>
    </location>
</feature>
<dbReference type="PANTHER" id="PTHR18896">
    <property type="entry name" value="PHOSPHOLIPASE D"/>
    <property type="match status" value="1"/>
</dbReference>
<gene>
    <name evidence="11" type="ORF">FOA43_000727</name>
</gene>
<feature type="region of interest" description="Disordered" evidence="8">
    <location>
        <begin position="1516"/>
        <end position="1549"/>
    </location>
</feature>
<dbReference type="Gene3D" id="3.30.870.10">
    <property type="entry name" value="Endonuclease Chain A"/>
    <property type="match status" value="2"/>
</dbReference>
<dbReference type="CDD" id="cd09138">
    <property type="entry name" value="PLDc_vPLD1_2_yPLD_like_1"/>
    <property type="match status" value="1"/>
</dbReference>
<dbReference type="GO" id="GO:0004630">
    <property type="term" value="F:phospholipase D activity"/>
    <property type="evidence" value="ECO:0007669"/>
    <property type="project" value="UniProtKB-UniRule"/>
</dbReference>
<dbReference type="InterPro" id="IPR015679">
    <property type="entry name" value="PLipase_D_fam"/>
</dbReference>
<feature type="region of interest" description="Disordered" evidence="8">
    <location>
        <begin position="580"/>
        <end position="599"/>
    </location>
</feature>
<evidence type="ECO:0000256" key="1">
    <source>
        <dbReference type="ARBA" id="ARBA00000798"/>
    </source>
</evidence>
<feature type="region of interest" description="Disordered" evidence="8">
    <location>
        <begin position="117"/>
        <end position="155"/>
    </location>
</feature>
<dbReference type="GO" id="GO:0009395">
    <property type="term" value="P:phospholipid catabolic process"/>
    <property type="evidence" value="ECO:0007669"/>
    <property type="project" value="TreeGrafter"/>
</dbReference>
<dbReference type="Pfam" id="PF00614">
    <property type="entry name" value="PLDc"/>
    <property type="match status" value="1"/>
</dbReference>
<evidence type="ECO:0000256" key="4">
    <source>
        <dbReference type="ARBA" id="ARBA00022801"/>
    </source>
</evidence>
<sequence>MQASEEMKHALNGNGNGHKNSVCSVDSVSSHQQGHSVDKSHIAIMEPDDTHDFPSFSQGEEVPNDSFMDFGNAEDTGRVEERVDDTSETPKKGASLNIPKHQDFLSLFRHLKDIQGAEDAEDVEDGGRNSTVDENAENGKGGESTQRSQQLQQLQQQLSKYLHHHFNSGVNSEESHRFQSRLLRGFKKARGDDNRNNRRRSTMVFKDSIQELDYKNQEKMDFIITSLTAGYPEVLFTSSYFLNDEHSQRKVPLLLSFLSLSITEVTRSKHSKRRVFKLYLEYGLGNDVLRWTLLKDYKQLMSFHNKLRIQVLQTNVLFKGTEKRVIKIPKFPKLKDSRNYSSTSEMHSPLHTPTEISSPLRQSTDFTSYNSENGHAHHLSSSSREVGTPADESYVTALRSIDSSISSDGAASTHSGSSIISNISNAWKRAFLKFNRGGAPRKGYSLREGLQQYFDELIKCLLLRTESTRLLQFFELSPISILLDKENVEKRKEGYLFIKTTAKAQGWKVGHLKYRDFKAMVVRHTSKWFIVGHSYIMYVSDINSTTPLDVFLVDSSFKMSLFGFAELSKGTNVSDFLKEQMQADSESSDEEDDGTVPSDFAIRRKNPYFSMTLENSERKLSVMSKSAKELKNWCLSIYEMMSQSEWSKPHRFESFAPIRTDCFAQWFVDARDYMWAASSAMEMAKDVIFIHDWWLTPELYMRRPPDGNQEWRIDRILKRKAEQGVKIFVIVYRNVINTVITDSLWTKHSLLDLHPNIHVMRSPNQWMQNVYFWAHHEKLLIVDQTVCFLGGIDICYGRWDTPDHTLIDDHPYAFQAQASSPSKVGHASCQVFPGKDYSNPRVGDFFDLHHPFQDMCDRETTPRMPWHDVHMVTCGQPARDLSRHFVQRWNYLLRQKRPSRLTPLLLPPRDFTEEELDRFHFKGTCEIQLLRSSCSWSLGLQKHEQSVQNAYMKCIETSEHFVYIENQFFITSCEVDGVMVMNRIGDALVDRIIRAHKDKETWKAVIMIPLLPGFASEVDNHDGSSVRLITRCQYMSISMGESSIYAKLRKLGIIPEDYIQFYSLRRWGMIGRKKLLVTEQLYIHAKAMIVDDRTAIIGSANINERSMRGTRDSEVCAIVRDKDMINSYMDGKKYKVGKFAHTLRMRLMREHLGVDVDLLDMVERRFSEIESFASTDLGLTASTLKGAQHGDNRLSAMIELGTRYLLKEYDGTEKFKSILTKNSSAGGPLSEKMQESFGVIDVNDNSNNLDDIPYIYSFNHRASKENIGIRDRKPFSTDTRVTTPEHRSDVLGYGEDKYQSDFYVDSKAKVNSFLRKAAEAASEDGLLPYYEDVIEFLNEEDENVSIDELNRERWVMLKRLFYMQKLESKKAYDAREQTSPSPEDAERNSATARDIKLESIPATTLSDDEIKEIDKNILPQTVTDFVDPYSFEDPLDIDFFEGMWMPQSIRNTMLYEMVFHVQPDDSVLIWKEYKRFQELKQAFMENQKLERGYNESDVDDKYPTYEGDDEVIFEGNLNQDGASDSMPGSSDSAQVHFESSEDKSESKESLLDLKRRTMRRARMTELDRFQRAGSLSGGMGPMMFGGGLVGNYGSMSVYDYETAKKLLGLIKGRVVKFPSKWLKKEVEGSNWFYKADKLPPIQIYN</sequence>
<keyword evidence="12" id="KW-1185">Reference proteome</keyword>
<dbReference type="OrthoDB" id="14911at2759"/>
<dbReference type="GeneID" id="62194128"/>
<feature type="compositionally biased region" description="Polar residues" evidence="8">
    <location>
        <begin position="354"/>
        <end position="385"/>
    </location>
</feature>
<dbReference type="PROSITE" id="PS50035">
    <property type="entry name" value="PLD"/>
    <property type="match status" value="2"/>
</dbReference>
<keyword evidence="5 7" id="KW-0442">Lipid degradation</keyword>
<evidence type="ECO:0000256" key="8">
    <source>
        <dbReference type="SAM" id="MobiDB-lite"/>
    </source>
</evidence>
<dbReference type="InterPro" id="IPR001736">
    <property type="entry name" value="PLipase_D/transphosphatidylase"/>
</dbReference>
<feature type="region of interest" description="Disordered" evidence="8">
    <location>
        <begin position="71"/>
        <end position="98"/>
    </location>
</feature>
<dbReference type="PROSITE" id="PS50003">
    <property type="entry name" value="PH_DOMAIN"/>
    <property type="match status" value="1"/>
</dbReference>
<dbReference type="EC" id="3.1.4.4" evidence="7"/>
<evidence type="ECO:0000313" key="11">
    <source>
        <dbReference type="EMBL" id="QPG73417.1"/>
    </source>
</evidence>
<feature type="region of interest" description="Disordered" evidence="8">
    <location>
        <begin position="1372"/>
        <end position="1393"/>
    </location>
</feature>
<protein>
    <recommendedName>
        <fullName evidence="7">Phospholipase</fullName>
        <ecNumber evidence="7">3.1.4.4</ecNumber>
    </recommendedName>
</protein>
<proteinExistence type="inferred from homology"/>
<accession>A0A875RTE8</accession>
<evidence type="ECO:0000313" key="12">
    <source>
        <dbReference type="Proteomes" id="UP000662931"/>
    </source>
</evidence>
<dbReference type="EMBL" id="CP064812">
    <property type="protein sequence ID" value="QPG73417.1"/>
    <property type="molecule type" value="Genomic_DNA"/>
</dbReference>
<comment type="similarity">
    <text evidence="2 7">Belongs to the phospholipase D family.</text>
</comment>
<name>A0A875RTE8_EENNA</name>
<evidence type="ECO:0000256" key="3">
    <source>
        <dbReference type="ARBA" id="ARBA00022737"/>
    </source>
</evidence>
<feature type="region of interest" description="Disordered" evidence="8">
    <location>
        <begin position="1"/>
        <end position="35"/>
    </location>
</feature>
<organism evidence="11 12">
    <name type="scientific">Eeniella nana</name>
    <name type="common">Yeast</name>
    <name type="synonym">Brettanomyces nanus</name>
    <dbReference type="NCBI Taxonomy" id="13502"/>
    <lineage>
        <taxon>Eukaryota</taxon>
        <taxon>Fungi</taxon>
        <taxon>Dikarya</taxon>
        <taxon>Ascomycota</taxon>
        <taxon>Saccharomycotina</taxon>
        <taxon>Pichiomycetes</taxon>
        <taxon>Pichiales</taxon>
        <taxon>Pichiaceae</taxon>
        <taxon>Brettanomyces</taxon>
    </lineage>
</organism>
<dbReference type="PIRSF" id="PIRSF009376">
    <property type="entry name" value="Phospholipase_D_euk"/>
    <property type="match status" value="1"/>
</dbReference>
<dbReference type="SMART" id="SM00155">
    <property type="entry name" value="PLDc"/>
    <property type="match status" value="2"/>
</dbReference>
<feature type="domain" description="PH" evidence="9">
    <location>
        <begin position="489"/>
        <end position="642"/>
    </location>
</feature>
<evidence type="ECO:0000259" key="9">
    <source>
        <dbReference type="PROSITE" id="PS50003"/>
    </source>
</evidence>
<dbReference type="FunFam" id="3.30.870.10:FF:000011">
    <property type="entry name" value="Phospholipase"/>
    <property type="match status" value="1"/>
</dbReference>
<dbReference type="SUPFAM" id="SSF56024">
    <property type="entry name" value="Phospholipase D/nuclease"/>
    <property type="match status" value="2"/>
</dbReference>
<dbReference type="CDD" id="cd01254">
    <property type="entry name" value="PH_PLD"/>
    <property type="match status" value="1"/>
</dbReference>
<feature type="compositionally biased region" description="Basic and acidic residues" evidence="8">
    <location>
        <begin position="75"/>
        <end position="91"/>
    </location>
</feature>
<keyword evidence="3" id="KW-0677">Repeat</keyword>
<feature type="domain" description="PLD phosphodiesterase" evidence="10">
    <location>
        <begin position="1079"/>
        <end position="1106"/>
    </location>
</feature>
<evidence type="ECO:0000256" key="2">
    <source>
        <dbReference type="ARBA" id="ARBA00008664"/>
    </source>
</evidence>
<dbReference type="InterPro" id="IPR025202">
    <property type="entry name" value="PLD-like_dom"/>
</dbReference>
<dbReference type="Pfam" id="PF13091">
    <property type="entry name" value="PLDc_2"/>
    <property type="match status" value="1"/>
</dbReference>
<feature type="domain" description="PLD phosphodiesterase" evidence="10">
    <location>
        <begin position="771"/>
        <end position="798"/>
    </location>
</feature>
<reference evidence="11" key="1">
    <citation type="submission" date="2020-10" db="EMBL/GenBank/DDBJ databases">
        <authorList>
            <person name="Roach M.J.R."/>
        </authorList>
    </citation>
    <scope>NUCLEOTIDE SEQUENCE</scope>
    <source>
        <strain evidence="11">CBS 1945</strain>
    </source>
</reference>